<comment type="caution">
    <text evidence="5">The sequence shown here is derived from an EMBL/GenBank/DDBJ whole genome shotgun (WGS) entry which is preliminary data.</text>
</comment>
<organism evidence="5 6">
    <name type="scientific">Phytophthora megakarya</name>
    <dbReference type="NCBI Taxonomy" id="4795"/>
    <lineage>
        <taxon>Eukaryota</taxon>
        <taxon>Sar</taxon>
        <taxon>Stramenopiles</taxon>
        <taxon>Oomycota</taxon>
        <taxon>Peronosporomycetes</taxon>
        <taxon>Peronosporales</taxon>
        <taxon>Peronosporaceae</taxon>
        <taxon>Phytophthora</taxon>
    </lineage>
</organism>
<evidence type="ECO:0000256" key="2">
    <source>
        <dbReference type="ARBA" id="ARBA00004613"/>
    </source>
</evidence>
<dbReference type="Proteomes" id="UP000198211">
    <property type="component" value="Unassembled WGS sequence"/>
</dbReference>
<evidence type="ECO:0000313" key="6">
    <source>
        <dbReference type="Proteomes" id="UP000198211"/>
    </source>
</evidence>
<evidence type="ECO:0000259" key="4">
    <source>
        <dbReference type="Pfam" id="PF20147"/>
    </source>
</evidence>
<keyword evidence="6" id="KW-1185">Reference proteome</keyword>
<keyword evidence="3" id="KW-0964">Secreted</keyword>
<evidence type="ECO:0000256" key="1">
    <source>
        <dbReference type="ARBA" id="ARBA00004340"/>
    </source>
</evidence>
<accession>A0A225UUU4</accession>
<dbReference type="Pfam" id="PF20147">
    <property type="entry name" value="Crinkler"/>
    <property type="match status" value="1"/>
</dbReference>
<gene>
    <name evidence="5" type="ORF">PHMEG_00033037</name>
</gene>
<dbReference type="OrthoDB" id="116368at2759"/>
<dbReference type="GO" id="GO:0005576">
    <property type="term" value="C:extracellular region"/>
    <property type="evidence" value="ECO:0007669"/>
    <property type="project" value="UniProtKB-SubCell"/>
</dbReference>
<dbReference type="EMBL" id="NBNE01011372">
    <property type="protein sequence ID" value="OWY96647.1"/>
    <property type="molecule type" value="Genomic_DNA"/>
</dbReference>
<evidence type="ECO:0000313" key="5">
    <source>
        <dbReference type="EMBL" id="OWY96647.1"/>
    </source>
</evidence>
<reference evidence="6" key="1">
    <citation type="submission" date="2017-03" db="EMBL/GenBank/DDBJ databases">
        <title>Phytopthora megakarya and P. palmivora, two closely related causual agents of cacao black pod achieved similar genome size and gene model numbers by different mechanisms.</title>
        <authorList>
            <person name="Ali S."/>
            <person name="Shao J."/>
            <person name="Larry D.J."/>
            <person name="Kronmiller B."/>
            <person name="Shen D."/>
            <person name="Strem M.D."/>
            <person name="Melnick R.L."/>
            <person name="Guiltinan M.J."/>
            <person name="Tyler B.M."/>
            <person name="Meinhardt L.W."/>
            <person name="Bailey B.A."/>
        </authorList>
    </citation>
    <scope>NUCLEOTIDE SEQUENCE [LARGE SCALE GENOMIC DNA]</scope>
    <source>
        <strain evidence="6">zdho120</strain>
    </source>
</reference>
<dbReference type="InterPro" id="IPR045379">
    <property type="entry name" value="Crinkler_N"/>
</dbReference>
<comment type="subcellular location">
    <subcellularLocation>
        <location evidence="1">Host cell</location>
    </subcellularLocation>
    <subcellularLocation>
        <location evidence="2">Secreted</location>
    </subcellularLocation>
</comment>
<protein>
    <recommendedName>
        <fullName evidence="4">Crinkler effector protein N-terminal domain-containing protein</fullName>
    </recommendedName>
</protein>
<dbReference type="AlphaFoldDB" id="A0A225UUU4"/>
<dbReference type="GO" id="GO:0043657">
    <property type="term" value="C:host cell"/>
    <property type="evidence" value="ECO:0007669"/>
    <property type="project" value="UniProtKB-SubCell"/>
</dbReference>
<name>A0A225UUU4_9STRA</name>
<evidence type="ECO:0000256" key="3">
    <source>
        <dbReference type="ARBA" id="ARBA00022525"/>
    </source>
</evidence>
<feature type="domain" description="Crinkler effector protein N-terminal" evidence="4">
    <location>
        <begin position="83"/>
        <end position="142"/>
    </location>
</feature>
<proteinExistence type="predicted"/>
<sequence length="207" mass="23776">MLNPIKNCFSTFKSMVKRFLARHRPGILQVPPHRTIKAHREEYLKMAADLLVREAITPYLCYQCTLHTMKFHARAIQMKDMPLPCAIVGEKGNAFSVWINPSDTVECAQEEELEDDHIDAKDVKLFLAKKNGAWLAEEDMNKGVKETGLAMLGPVGAPPNLIEVSEEDVQFQPTKNDVKTVKDGNALCAWWWFQRNLHVHRNFWVKF</sequence>